<keyword evidence="2" id="KW-1185">Reference proteome</keyword>
<evidence type="ECO:0000313" key="2">
    <source>
        <dbReference type="Proteomes" id="UP000826271"/>
    </source>
</evidence>
<organism evidence="1 2">
    <name type="scientific">Buddleja alternifolia</name>
    <dbReference type="NCBI Taxonomy" id="168488"/>
    <lineage>
        <taxon>Eukaryota</taxon>
        <taxon>Viridiplantae</taxon>
        <taxon>Streptophyta</taxon>
        <taxon>Embryophyta</taxon>
        <taxon>Tracheophyta</taxon>
        <taxon>Spermatophyta</taxon>
        <taxon>Magnoliopsida</taxon>
        <taxon>eudicotyledons</taxon>
        <taxon>Gunneridae</taxon>
        <taxon>Pentapetalae</taxon>
        <taxon>asterids</taxon>
        <taxon>lamiids</taxon>
        <taxon>Lamiales</taxon>
        <taxon>Scrophulariaceae</taxon>
        <taxon>Buddlejeae</taxon>
        <taxon>Buddleja</taxon>
    </lineage>
</organism>
<protein>
    <submittedName>
        <fullName evidence="1">Uncharacterized protein</fullName>
    </submittedName>
</protein>
<proteinExistence type="predicted"/>
<dbReference type="PANTHER" id="PTHR35767">
    <property type="entry name" value="HAPLESS PROTEIN"/>
    <property type="match status" value="1"/>
</dbReference>
<dbReference type="EMBL" id="WHWC01000018">
    <property type="protein sequence ID" value="KAG8365207.1"/>
    <property type="molecule type" value="Genomic_DNA"/>
</dbReference>
<gene>
    <name evidence="1" type="ORF">BUALT_Bualt18G0080400</name>
</gene>
<dbReference type="PANTHER" id="PTHR35767:SF1">
    <property type="entry name" value="HAPLESS PROTEIN"/>
    <property type="match status" value="1"/>
</dbReference>
<comment type="caution">
    <text evidence="1">The sequence shown here is derived from an EMBL/GenBank/DDBJ whole genome shotgun (WGS) entry which is preliminary data.</text>
</comment>
<evidence type="ECO:0000313" key="1">
    <source>
        <dbReference type="EMBL" id="KAG8365207.1"/>
    </source>
</evidence>
<reference evidence="1" key="1">
    <citation type="submission" date="2019-10" db="EMBL/GenBank/DDBJ databases">
        <authorList>
            <person name="Zhang R."/>
            <person name="Pan Y."/>
            <person name="Wang J."/>
            <person name="Ma R."/>
            <person name="Yu S."/>
        </authorList>
    </citation>
    <scope>NUCLEOTIDE SEQUENCE</scope>
    <source>
        <strain evidence="1">LA-IB0</strain>
        <tissue evidence="1">Leaf</tissue>
    </source>
</reference>
<sequence length="427" mass="48109">MLSTENPPPDLPCSSQILKSNIVSDDDNQVVVDLFNSGLDDKIPLPNFSIRDYVFNRRGKDIKTHWPFSAKNLQLCLKHGVKDVLPPFHTLDFLRNPSTVKCAVESISDSHVKLSRLSDDHNLPVSSNDVGQNLALSEPEEDKEYPSTATNQSCSSLNSVPLIKSRYLESEAENSSKKIENSIQNPVKKCKLIVKLSNIVETKSKEEAPLNTSIVSETMASKVCPVCKTFSSSSNTTLNAHIDQCLSGESTAKLTTDSKVVKHRIKPRKTKLMVDIYETALRCTLEDLDRRNGTNWASNLGFPPRDLVEEKDKTFSSEDKNKESAVYVDSNGTKLRILSKFSDTLSISSAKDDCGRRKLVEREKESKFISSKKKKYLVQKHNLLNRPYGQRSCSPMSDHRPEFSVELEKDYFKKAYQLYVHACLMHV</sequence>
<dbReference type="Gene3D" id="3.30.160.60">
    <property type="entry name" value="Classic Zinc Finger"/>
    <property type="match status" value="1"/>
</dbReference>
<name>A0AAV6WCY2_9LAMI</name>
<dbReference type="AlphaFoldDB" id="A0AAV6WCY2"/>
<accession>A0AAV6WCY2</accession>
<dbReference type="Proteomes" id="UP000826271">
    <property type="component" value="Unassembled WGS sequence"/>
</dbReference>